<reference evidence="1" key="1">
    <citation type="submission" date="2018-05" db="EMBL/GenBank/DDBJ databases">
        <authorList>
            <person name="Lanie J.A."/>
            <person name="Ng W.-L."/>
            <person name="Kazmierczak K.M."/>
            <person name="Andrzejewski T.M."/>
            <person name="Davidsen T.M."/>
            <person name="Wayne K.J."/>
            <person name="Tettelin H."/>
            <person name="Glass J.I."/>
            <person name="Rusch D."/>
            <person name="Podicherti R."/>
            <person name="Tsui H.-C.T."/>
            <person name="Winkler M.E."/>
        </authorList>
    </citation>
    <scope>NUCLEOTIDE SEQUENCE</scope>
</reference>
<gene>
    <name evidence="1" type="ORF">METZ01_LOCUS517695</name>
</gene>
<organism evidence="1">
    <name type="scientific">marine metagenome</name>
    <dbReference type="NCBI Taxonomy" id="408172"/>
    <lineage>
        <taxon>unclassified sequences</taxon>
        <taxon>metagenomes</taxon>
        <taxon>ecological metagenomes</taxon>
    </lineage>
</organism>
<evidence type="ECO:0000313" key="1">
    <source>
        <dbReference type="EMBL" id="SVE64841.1"/>
    </source>
</evidence>
<dbReference type="EMBL" id="UINC01232043">
    <property type="protein sequence ID" value="SVE64841.1"/>
    <property type="molecule type" value="Genomic_DNA"/>
</dbReference>
<feature type="non-terminal residue" evidence="1">
    <location>
        <position position="1"/>
    </location>
</feature>
<feature type="non-terminal residue" evidence="1">
    <location>
        <position position="228"/>
    </location>
</feature>
<dbReference type="AlphaFoldDB" id="A0A383F7A5"/>
<name>A0A383F7A5_9ZZZZ</name>
<accession>A0A383F7A5</accession>
<protein>
    <submittedName>
        <fullName evidence="1">Uncharacterized protein</fullName>
    </submittedName>
</protein>
<sequence length="228" mass="23377">DVKITHDPDDGLELKSTATADNNPFLLTIQTGETAVEYTDVLGAINFQAPDESDGSDAVLVAGGIELRADSDFTALANYSKLVFKTAQSETATEKMSLNSSGYLTVANGANFGGTVYINGYGTFTGDLTVSGNDLTFGNYESIDNNTNGQLDLNAATVAVGTGSSAGVIKSNGNRDLTLKTGNSTTGSINITDGSNGDITIAPNGTGKTDFDDNPITGYGATVQTLSG</sequence>
<proteinExistence type="predicted"/>